<keyword evidence="1" id="KW-0732">Signal</keyword>
<protein>
    <submittedName>
        <fullName evidence="3">Transglutaminase domain-containing protein</fullName>
    </submittedName>
</protein>
<evidence type="ECO:0000256" key="1">
    <source>
        <dbReference type="SAM" id="SignalP"/>
    </source>
</evidence>
<feature type="chain" id="PRO_5037915085" evidence="1">
    <location>
        <begin position="28"/>
        <end position="381"/>
    </location>
</feature>
<proteinExistence type="predicted"/>
<feature type="signal peptide" evidence="1">
    <location>
        <begin position="1"/>
        <end position="27"/>
    </location>
</feature>
<keyword evidence="4" id="KW-1185">Reference proteome</keyword>
<dbReference type="Proteomes" id="UP000663903">
    <property type="component" value="Chromosome"/>
</dbReference>
<dbReference type="EMBL" id="CP071796">
    <property type="protein sequence ID" value="QTD46936.1"/>
    <property type="molecule type" value="Genomic_DNA"/>
</dbReference>
<dbReference type="SUPFAM" id="SSF54001">
    <property type="entry name" value="Cysteine proteinases"/>
    <property type="match status" value="1"/>
</dbReference>
<evidence type="ECO:0000313" key="3">
    <source>
        <dbReference type="EMBL" id="QTD46936.1"/>
    </source>
</evidence>
<name>A0A975H529_9BURK</name>
<dbReference type="InterPro" id="IPR006311">
    <property type="entry name" value="TAT_signal"/>
</dbReference>
<evidence type="ECO:0000313" key="4">
    <source>
        <dbReference type="Proteomes" id="UP000663903"/>
    </source>
</evidence>
<dbReference type="RefSeq" id="WP_208010833.1">
    <property type="nucleotide sequence ID" value="NZ_CP071796.1"/>
</dbReference>
<dbReference type="PANTHER" id="PTHR38339:SF1">
    <property type="entry name" value="TRANSGLUTAMINASE-LIKE DOMAIN-CONTAINING PROTEIN"/>
    <property type="match status" value="1"/>
</dbReference>
<evidence type="ECO:0000259" key="2">
    <source>
        <dbReference type="SMART" id="SM00460"/>
    </source>
</evidence>
<dbReference type="PROSITE" id="PS51318">
    <property type="entry name" value="TAT"/>
    <property type="match status" value="1"/>
</dbReference>
<gene>
    <name evidence="3" type="ORF">J1M35_08740</name>
</gene>
<organism evidence="3 4">
    <name type="scientific">Ottowia testudinis</name>
    <dbReference type="NCBI Taxonomy" id="2816950"/>
    <lineage>
        <taxon>Bacteria</taxon>
        <taxon>Pseudomonadati</taxon>
        <taxon>Pseudomonadota</taxon>
        <taxon>Betaproteobacteria</taxon>
        <taxon>Burkholderiales</taxon>
        <taxon>Comamonadaceae</taxon>
        <taxon>Ottowia</taxon>
    </lineage>
</organism>
<dbReference type="InterPro" id="IPR002931">
    <property type="entry name" value="Transglutaminase-like"/>
</dbReference>
<sequence length="381" mass="41027">MNTFRRALMARAAGLGMAAALPGAALAQQAADAASPAPSARRFDPAPGDWRTFDVTARVDLPATTSATRVWLPLPALQAPWQQTLGHQFSSNGAARLASDGAQGVRMVAAEFAAGVAQPFVEVTSRVRTQSRAVSARSAREDAATLRDALKPTRLIPTDGIVRDTALKATRGARGDEAQARALYDWVIANAWREPKVRGCGEGDIKTMLETGNLGGKCADLNALFVGLCRSVGLPARDVYGIRLAPSAFDYKELGAASAKLQGAPHCRAEVYLQARGWTAMDPADVAKVMRQEAPEWIKTRDHPLVRPVYEGLFGGWEGNWMAYNTAHDVKLPGAQEGELGFFMYPVAENAEERFDSYAPDAFKYQITARSGGLIQLLVNQ</sequence>
<accession>A0A975H529</accession>
<dbReference type="Gene3D" id="3.10.620.30">
    <property type="match status" value="1"/>
</dbReference>
<dbReference type="Pfam" id="PF01841">
    <property type="entry name" value="Transglut_core"/>
    <property type="match status" value="1"/>
</dbReference>
<dbReference type="InterPro" id="IPR038765">
    <property type="entry name" value="Papain-like_cys_pep_sf"/>
</dbReference>
<reference evidence="3" key="1">
    <citation type="submission" date="2021-03" db="EMBL/GenBank/DDBJ databases">
        <title>Ottowia sp. 27C isolated from the cloaca of a Giant Asian pond turtle (Heosemys grandis).</title>
        <authorList>
            <person name="Spergser J."/>
            <person name="Busse H.-J."/>
        </authorList>
    </citation>
    <scope>NUCLEOTIDE SEQUENCE</scope>
    <source>
        <strain evidence="3">27C</strain>
    </source>
</reference>
<dbReference type="AlphaFoldDB" id="A0A975H529"/>
<dbReference type="PANTHER" id="PTHR38339">
    <property type="entry name" value="TRANSGLUTAMINASE DOMAIN PROTEIN"/>
    <property type="match status" value="1"/>
</dbReference>
<dbReference type="KEGG" id="otd:J1M35_08740"/>
<feature type="domain" description="Transglutaminase-like" evidence="2">
    <location>
        <begin position="210"/>
        <end position="285"/>
    </location>
</feature>
<dbReference type="SMART" id="SM00460">
    <property type="entry name" value="TGc"/>
    <property type="match status" value="1"/>
</dbReference>